<comment type="caution">
    <text evidence="8">The sequence shown here is derived from an EMBL/GenBank/DDBJ whole genome shotgun (WGS) entry which is preliminary data.</text>
</comment>
<evidence type="ECO:0000256" key="4">
    <source>
        <dbReference type="ARBA" id="ARBA00022692"/>
    </source>
</evidence>
<evidence type="ECO:0000256" key="7">
    <source>
        <dbReference type="SAM" id="Phobius"/>
    </source>
</evidence>
<keyword evidence="3" id="KW-0813">Transport</keyword>
<evidence type="ECO:0000256" key="6">
    <source>
        <dbReference type="ARBA" id="ARBA00023136"/>
    </source>
</evidence>
<dbReference type="AlphaFoldDB" id="A0A812INZ3"/>
<dbReference type="GO" id="GO:0016020">
    <property type="term" value="C:membrane"/>
    <property type="evidence" value="ECO:0007669"/>
    <property type="project" value="UniProtKB-SubCell"/>
</dbReference>
<keyword evidence="4 7" id="KW-0812">Transmembrane</keyword>
<name>A0A812INZ3_SYMPI</name>
<feature type="transmembrane region" description="Helical" evidence="7">
    <location>
        <begin position="282"/>
        <end position="299"/>
    </location>
</feature>
<sequence length="483" mass="53888">MTLHFFSMGFVVGGLDAILFNVLEGYLNEPSDIMKGAQNVATLPIMFSVFLGILSDSRPVFGYRRRPYMVGGWMLAATSFIILLSRGLPAPYYCFSAVDGHYLMDEAPCNPEAVDFYSPIVICLCFAMLGCTAATSAAEGLLVEYAKAEPEEYRGSAQTTLHMVRVVGNFTAVATAAFGFNGRLFTGSFDQQYQLSYPEFIGLFAAISIVTAVSCLFCVREGAGSVASIRAYCSASWNLLESKAFCAVALYIYYNSSISSMFTSAGVWVGLEWAHTEDLQRQIANMLGTLFALLGCWFMQRFMLNVSWRKIIFGTIIFTVVLDVFPQFLTIFDVVRNQYFYLGEPVTKNVPKAMTTLVYAFLVNELADESNTALVVGLLQTIQAVGEPLSNLLSSQLFSLFTPDLYLRLNYIKDTPAFRWTVAWSFLLSYLIMLLGLLTLPLFPSQKEEPSSIHLAKCITCFFPRIKIKLNRPRLRKLHHSKP</sequence>
<gene>
    <name evidence="8" type="ORF">SPIL2461_LOCUS639</name>
</gene>
<dbReference type="InterPro" id="IPR039309">
    <property type="entry name" value="BT1"/>
</dbReference>
<comment type="subcellular location">
    <subcellularLocation>
        <location evidence="1">Membrane</location>
        <topology evidence="1">Multi-pass membrane protein</topology>
    </subcellularLocation>
</comment>
<dbReference type="OrthoDB" id="754047at2759"/>
<feature type="transmembrane region" description="Helical" evidence="7">
    <location>
        <begin position="163"/>
        <end position="180"/>
    </location>
</feature>
<comment type="similarity">
    <text evidence="2">Belongs to the major facilitator superfamily. Folate-biopterin transporter (TC 2.A.71) family.</text>
</comment>
<reference evidence="8" key="1">
    <citation type="submission" date="2021-02" db="EMBL/GenBank/DDBJ databases">
        <authorList>
            <person name="Dougan E. K."/>
            <person name="Rhodes N."/>
            <person name="Thang M."/>
            <person name="Chan C."/>
        </authorList>
    </citation>
    <scope>NUCLEOTIDE SEQUENCE</scope>
</reference>
<feature type="transmembrane region" description="Helical" evidence="7">
    <location>
        <begin position="311"/>
        <end position="332"/>
    </location>
</feature>
<feature type="transmembrane region" description="Helical" evidence="7">
    <location>
        <begin position="116"/>
        <end position="142"/>
    </location>
</feature>
<evidence type="ECO:0000256" key="5">
    <source>
        <dbReference type="ARBA" id="ARBA00022989"/>
    </source>
</evidence>
<organism evidence="8 9">
    <name type="scientific">Symbiodinium pilosum</name>
    <name type="common">Dinoflagellate</name>
    <dbReference type="NCBI Taxonomy" id="2952"/>
    <lineage>
        <taxon>Eukaryota</taxon>
        <taxon>Sar</taxon>
        <taxon>Alveolata</taxon>
        <taxon>Dinophyceae</taxon>
        <taxon>Suessiales</taxon>
        <taxon>Symbiodiniaceae</taxon>
        <taxon>Symbiodinium</taxon>
    </lineage>
</organism>
<dbReference type="Proteomes" id="UP000649617">
    <property type="component" value="Unassembled WGS sequence"/>
</dbReference>
<evidence type="ECO:0000256" key="2">
    <source>
        <dbReference type="ARBA" id="ARBA00007015"/>
    </source>
</evidence>
<keyword evidence="5 7" id="KW-1133">Transmembrane helix</keyword>
<protein>
    <submittedName>
        <fullName evidence="8">Uncharacterized protein</fullName>
    </submittedName>
</protein>
<feature type="transmembrane region" description="Helical" evidence="7">
    <location>
        <begin position="36"/>
        <end position="55"/>
    </location>
</feature>
<evidence type="ECO:0000256" key="3">
    <source>
        <dbReference type="ARBA" id="ARBA00022448"/>
    </source>
</evidence>
<dbReference type="Pfam" id="PF03092">
    <property type="entry name" value="BT1"/>
    <property type="match status" value="1"/>
</dbReference>
<feature type="transmembrane region" description="Helical" evidence="7">
    <location>
        <begin position="422"/>
        <end position="443"/>
    </location>
</feature>
<dbReference type="PANTHER" id="PTHR31585">
    <property type="entry name" value="FOLATE-BIOPTERIN TRANSPORTER 1, CHLOROPLASTIC"/>
    <property type="match status" value="1"/>
</dbReference>
<dbReference type="PANTHER" id="PTHR31585:SF5">
    <property type="entry name" value="RNA-BINDING S4 DOMAIN-CONTAINING PROTEIN"/>
    <property type="match status" value="1"/>
</dbReference>
<evidence type="ECO:0000313" key="8">
    <source>
        <dbReference type="EMBL" id="CAE7168584.1"/>
    </source>
</evidence>
<dbReference type="SUPFAM" id="SSF103473">
    <property type="entry name" value="MFS general substrate transporter"/>
    <property type="match status" value="1"/>
</dbReference>
<evidence type="ECO:0000313" key="9">
    <source>
        <dbReference type="Proteomes" id="UP000649617"/>
    </source>
</evidence>
<keyword evidence="6 7" id="KW-0472">Membrane</keyword>
<proteinExistence type="inferred from homology"/>
<evidence type="ECO:0000256" key="1">
    <source>
        <dbReference type="ARBA" id="ARBA00004141"/>
    </source>
</evidence>
<dbReference type="EMBL" id="CAJNIZ010000531">
    <property type="protein sequence ID" value="CAE7168584.1"/>
    <property type="molecule type" value="Genomic_DNA"/>
</dbReference>
<keyword evidence="9" id="KW-1185">Reference proteome</keyword>
<feature type="transmembrane region" description="Helical" evidence="7">
    <location>
        <begin position="200"/>
        <end position="219"/>
    </location>
</feature>
<dbReference type="InterPro" id="IPR036259">
    <property type="entry name" value="MFS_trans_sf"/>
</dbReference>
<accession>A0A812INZ3</accession>
<feature type="transmembrane region" description="Helical" evidence="7">
    <location>
        <begin position="67"/>
        <end position="85"/>
    </location>
</feature>